<reference evidence="1 2" key="1">
    <citation type="journal article" date="2019" name="Int. J. Syst. Evol. Microbiol.">
        <title>The Global Catalogue of Microorganisms (GCM) 10K type strain sequencing project: providing services to taxonomists for standard genome sequencing and annotation.</title>
        <authorList>
            <consortium name="The Broad Institute Genomics Platform"/>
            <consortium name="The Broad Institute Genome Sequencing Center for Infectious Disease"/>
            <person name="Wu L."/>
            <person name="Ma J."/>
        </authorList>
    </citation>
    <scope>NUCLEOTIDE SEQUENCE [LARGE SCALE GENOMIC DNA]</scope>
    <source>
        <strain evidence="1 2">JCM 16365</strain>
    </source>
</reference>
<dbReference type="Proteomes" id="UP001500274">
    <property type="component" value="Unassembled WGS sequence"/>
</dbReference>
<accession>A0ABN3PIW0</accession>
<comment type="caution">
    <text evidence="1">The sequence shown here is derived from an EMBL/GenBank/DDBJ whole genome shotgun (WGS) entry which is preliminary data.</text>
</comment>
<organism evidence="1 2">
    <name type="scientific">Microbacterium binotii</name>
    <dbReference type="NCBI Taxonomy" id="462710"/>
    <lineage>
        <taxon>Bacteria</taxon>
        <taxon>Bacillati</taxon>
        <taxon>Actinomycetota</taxon>
        <taxon>Actinomycetes</taxon>
        <taxon>Micrococcales</taxon>
        <taxon>Microbacteriaceae</taxon>
        <taxon>Microbacterium</taxon>
    </lineage>
</organism>
<keyword evidence="2" id="KW-1185">Reference proteome</keyword>
<gene>
    <name evidence="1" type="ORF">GCM10009862_26230</name>
</gene>
<evidence type="ECO:0000313" key="1">
    <source>
        <dbReference type="EMBL" id="GAA2585920.1"/>
    </source>
</evidence>
<name>A0ABN3PIW0_9MICO</name>
<dbReference type="RefSeq" id="WP_344230200.1">
    <property type="nucleotide sequence ID" value="NZ_BAAARI010000016.1"/>
</dbReference>
<protein>
    <submittedName>
        <fullName evidence="1">Uncharacterized protein</fullName>
    </submittedName>
</protein>
<proteinExistence type="predicted"/>
<dbReference type="EMBL" id="BAAARI010000016">
    <property type="protein sequence ID" value="GAA2585920.1"/>
    <property type="molecule type" value="Genomic_DNA"/>
</dbReference>
<sequence length="111" mass="11543">MGFSGEPLDEKIRQFPVCGEDHAHVCARLIDGPQPLAAEVGDRLSASRTVGGVDLDVDPGRVDGNDGADADCGGERVVQRAAPSAVLGKVEVEVLVQDLADRPGQRLLGGE</sequence>
<evidence type="ECO:0000313" key="2">
    <source>
        <dbReference type="Proteomes" id="UP001500274"/>
    </source>
</evidence>